<dbReference type="SUPFAM" id="SSF48403">
    <property type="entry name" value="Ankyrin repeat"/>
    <property type="match status" value="1"/>
</dbReference>
<reference evidence="5 6" key="1">
    <citation type="submission" date="2022-09" db="EMBL/GenBank/DDBJ databases">
        <title>New species of Phenylobacterium.</title>
        <authorList>
            <person name="Mieszkin S."/>
        </authorList>
    </citation>
    <scope>NUCLEOTIDE SEQUENCE [LARGE SCALE GENOMIC DNA]</scope>
    <source>
        <strain evidence="5 6">HK31-G</strain>
    </source>
</reference>
<accession>A0ABW6CP10</accession>
<evidence type="ECO:0000259" key="4">
    <source>
        <dbReference type="Pfam" id="PF20033"/>
    </source>
</evidence>
<gene>
    <name evidence="5" type="ORF">OCL97_12645</name>
</gene>
<dbReference type="SMART" id="SM00248">
    <property type="entry name" value="ANK"/>
    <property type="match status" value="4"/>
</dbReference>
<proteinExistence type="predicted"/>
<dbReference type="InterPro" id="IPR045497">
    <property type="entry name" value="DUF6438"/>
</dbReference>
<dbReference type="InterPro" id="IPR050776">
    <property type="entry name" value="Ank_Repeat/CDKN_Inhibitor"/>
</dbReference>
<evidence type="ECO:0000256" key="3">
    <source>
        <dbReference type="SAM" id="MobiDB-lite"/>
    </source>
</evidence>
<name>A0ABW6CP10_9CAUL</name>
<dbReference type="PANTHER" id="PTHR24201">
    <property type="entry name" value="ANK_REP_REGION DOMAIN-CONTAINING PROTEIN"/>
    <property type="match status" value="1"/>
</dbReference>
<dbReference type="EMBL" id="JAOTJD010000022">
    <property type="protein sequence ID" value="MFD3264805.1"/>
    <property type="molecule type" value="Genomic_DNA"/>
</dbReference>
<dbReference type="Pfam" id="PF12796">
    <property type="entry name" value="Ank_2"/>
    <property type="match status" value="1"/>
</dbReference>
<evidence type="ECO:0000313" key="6">
    <source>
        <dbReference type="Proteomes" id="UP001598130"/>
    </source>
</evidence>
<feature type="domain" description="DUF6438" evidence="4">
    <location>
        <begin position="44"/>
        <end position="158"/>
    </location>
</feature>
<keyword evidence="6" id="KW-1185">Reference proteome</keyword>
<evidence type="ECO:0000256" key="1">
    <source>
        <dbReference type="ARBA" id="ARBA00022737"/>
    </source>
</evidence>
<dbReference type="Pfam" id="PF20033">
    <property type="entry name" value="DUF6438"/>
    <property type="match status" value="1"/>
</dbReference>
<feature type="region of interest" description="Disordered" evidence="3">
    <location>
        <begin position="1"/>
        <end position="30"/>
    </location>
</feature>
<keyword evidence="1" id="KW-0677">Repeat</keyword>
<evidence type="ECO:0000313" key="5">
    <source>
        <dbReference type="EMBL" id="MFD3264805.1"/>
    </source>
</evidence>
<dbReference type="Gene3D" id="1.25.40.20">
    <property type="entry name" value="Ankyrin repeat-containing domain"/>
    <property type="match status" value="1"/>
</dbReference>
<keyword evidence="2" id="KW-0040">ANK repeat</keyword>
<protein>
    <submittedName>
        <fullName evidence="5">DUF6438 domain-containing protein</fullName>
    </submittedName>
</protein>
<feature type="compositionally biased region" description="Pro residues" evidence="3">
    <location>
        <begin position="1"/>
        <end position="11"/>
    </location>
</feature>
<dbReference type="RefSeq" id="WP_377370371.1">
    <property type="nucleotide sequence ID" value="NZ_JAOTJD010000022.1"/>
</dbReference>
<comment type="caution">
    <text evidence="5">The sequence shown here is derived from an EMBL/GenBank/DDBJ whole genome shotgun (WGS) entry which is preliminary data.</text>
</comment>
<dbReference type="InterPro" id="IPR036770">
    <property type="entry name" value="Ankyrin_rpt-contain_sf"/>
</dbReference>
<sequence length="418" mass="44127">MAVVDPPPPTDEGPASYTLTGPLKEAPPPLKHVPVPQGALETVRIKLERSPCNGSCPSYAVELRGDGTVRYEGWSQTLVGGDHTFRIPPERVACLVEAFRSADFWSLNNDYVAQTTHGSSHKLTLHIGGQSKTVTDYMGLMVGMPEAVTALEDAVDRVAGNRFARGDSETLVSLREEHFDFRSPEAASILARAAKSAPEPFVLGMLAEGTPPTGRISVKWDPRWPLPTGLQLASRAGRASVARALIDAGAMSAQADEKDIALRNAVEAGSPATVAEILKSGANPNVPDKNGAPLIVLAREARLYGGPPQIDVPGVLRLLIAAGADPSKRDRNGSTALHLATGAEVVELLLAAGLDIEARDGQGRTPLLTANDDEASLALIKAGADITVTNDGGTVLEGAIHENFRKTIDELGRRGVKH</sequence>
<evidence type="ECO:0000256" key="2">
    <source>
        <dbReference type="ARBA" id="ARBA00023043"/>
    </source>
</evidence>
<organism evidence="5 6">
    <name type="scientific">Phenylobacterium ferrooxidans</name>
    <dbReference type="NCBI Taxonomy" id="2982689"/>
    <lineage>
        <taxon>Bacteria</taxon>
        <taxon>Pseudomonadati</taxon>
        <taxon>Pseudomonadota</taxon>
        <taxon>Alphaproteobacteria</taxon>
        <taxon>Caulobacterales</taxon>
        <taxon>Caulobacteraceae</taxon>
        <taxon>Phenylobacterium</taxon>
    </lineage>
</organism>
<dbReference type="InterPro" id="IPR002110">
    <property type="entry name" value="Ankyrin_rpt"/>
</dbReference>
<dbReference type="Proteomes" id="UP001598130">
    <property type="component" value="Unassembled WGS sequence"/>
</dbReference>